<organism evidence="2 3">
    <name type="scientific">Dactylosporangium salmoneum</name>
    <dbReference type="NCBI Taxonomy" id="53361"/>
    <lineage>
        <taxon>Bacteria</taxon>
        <taxon>Bacillati</taxon>
        <taxon>Actinomycetota</taxon>
        <taxon>Actinomycetes</taxon>
        <taxon>Micromonosporales</taxon>
        <taxon>Micromonosporaceae</taxon>
        <taxon>Dactylosporangium</taxon>
    </lineage>
</organism>
<dbReference type="Proteomes" id="UP001501444">
    <property type="component" value="Unassembled WGS sequence"/>
</dbReference>
<keyword evidence="3" id="KW-1185">Reference proteome</keyword>
<evidence type="ECO:0000313" key="3">
    <source>
        <dbReference type="Proteomes" id="UP001501444"/>
    </source>
</evidence>
<dbReference type="InterPro" id="IPR007278">
    <property type="entry name" value="DUF397"/>
</dbReference>
<proteinExistence type="predicted"/>
<comment type="caution">
    <text evidence="2">The sequence shown here is derived from an EMBL/GenBank/DDBJ whole genome shotgun (WGS) entry which is preliminary data.</text>
</comment>
<reference evidence="2 3" key="1">
    <citation type="journal article" date="2019" name="Int. J. Syst. Evol. Microbiol.">
        <title>The Global Catalogue of Microorganisms (GCM) 10K type strain sequencing project: providing services to taxonomists for standard genome sequencing and annotation.</title>
        <authorList>
            <consortium name="The Broad Institute Genomics Platform"/>
            <consortium name="The Broad Institute Genome Sequencing Center for Infectious Disease"/>
            <person name="Wu L."/>
            <person name="Ma J."/>
        </authorList>
    </citation>
    <scope>NUCLEOTIDE SEQUENCE [LARGE SCALE GENOMIC DNA]</scope>
    <source>
        <strain evidence="2 3">JCM 3272</strain>
    </source>
</reference>
<protein>
    <recommendedName>
        <fullName evidence="1">DUF397 domain-containing protein</fullName>
    </recommendedName>
</protein>
<evidence type="ECO:0000313" key="2">
    <source>
        <dbReference type="EMBL" id="GAA2351181.1"/>
    </source>
</evidence>
<gene>
    <name evidence="2" type="ORF">GCM10010170_041150</name>
</gene>
<feature type="domain" description="DUF397" evidence="1">
    <location>
        <begin position="8"/>
        <end position="59"/>
    </location>
</feature>
<dbReference type="EMBL" id="BAAARV010000030">
    <property type="protein sequence ID" value="GAA2351181.1"/>
    <property type="molecule type" value="Genomic_DNA"/>
</dbReference>
<name>A0ABN3GH57_9ACTN</name>
<sequence length="66" mass="7314">MHMAVTPAWRKSSYCANQTCVEVADRAHDGIAVRDAKELDGSVLSFERETWAAFVGGIKAGRFDRQ</sequence>
<evidence type="ECO:0000259" key="1">
    <source>
        <dbReference type="Pfam" id="PF04149"/>
    </source>
</evidence>
<accession>A0ABN3GH57</accession>
<dbReference type="Pfam" id="PF04149">
    <property type="entry name" value="DUF397"/>
    <property type="match status" value="1"/>
</dbReference>
<dbReference type="RefSeq" id="WP_344614057.1">
    <property type="nucleotide sequence ID" value="NZ_BAAARV010000030.1"/>
</dbReference>